<evidence type="ECO:0000313" key="7">
    <source>
        <dbReference type="Proteomes" id="UP000504606"/>
    </source>
</evidence>
<dbReference type="AlphaFoldDB" id="A0A9C6X2J0"/>
<dbReference type="InterPro" id="IPR011009">
    <property type="entry name" value="Kinase-like_dom_sf"/>
</dbReference>
<keyword evidence="3" id="KW-0418">Kinase</keyword>
<dbReference type="GO" id="GO:0043235">
    <property type="term" value="C:receptor complex"/>
    <property type="evidence" value="ECO:0007669"/>
    <property type="project" value="TreeGrafter"/>
</dbReference>
<evidence type="ECO:0000256" key="3">
    <source>
        <dbReference type="ARBA" id="ARBA00022777"/>
    </source>
</evidence>
<dbReference type="GeneID" id="113215108"/>
<evidence type="ECO:0000259" key="6">
    <source>
        <dbReference type="PROSITE" id="PS50011"/>
    </source>
</evidence>
<dbReference type="InterPro" id="IPR008266">
    <property type="entry name" value="Tyr_kinase_AS"/>
</dbReference>
<dbReference type="PROSITE" id="PS00109">
    <property type="entry name" value="PROTEIN_KINASE_TYR"/>
    <property type="match status" value="1"/>
</dbReference>
<name>A0A9C6X2J0_FRAOC</name>
<dbReference type="RefSeq" id="XP_052127951.1">
    <property type="nucleotide sequence ID" value="XM_052271991.1"/>
</dbReference>
<dbReference type="InterPro" id="IPR000719">
    <property type="entry name" value="Prot_kinase_dom"/>
</dbReference>
<dbReference type="GO" id="GO:0005886">
    <property type="term" value="C:plasma membrane"/>
    <property type="evidence" value="ECO:0007669"/>
    <property type="project" value="TreeGrafter"/>
</dbReference>
<protein>
    <submittedName>
        <fullName evidence="8">Tyrosine-protein kinase Src42A-like isoform X1</fullName>
    </submittedName>
</protein>
<dbReference type="FunFam" id="1.10.510.10:FF:000554">
    <property type="entry name" value="Predicted protein"/>
    <property type="match status" value="1"/>
</dbReference>
<evidence type="ECO:0000256" key="4">
    <source>
        <dbReference type="ARBA" id="ARBA00022840"/>
    </source>
</evidence>
<dbReference type="InterPro" id="IPR001245">
    <property type="entry name" value="Ser-Thr/Tyr_kinase_cat_dom"/>
</dbReference>
<dbReference type="Pfam" id="PF07714">
    <property type="entry name" value="PK_Tyr_Ser-Thr"/>
    <property type="match status" value="1"/>
</dbReference>
<dbReference type="InterPro" id="IPR020635">
    <property type="entry name" value="Tyr_kinase_cat_dom"/>
</dbReference>
<dbReference type="InterPro" id="IPR050122">
    <property type="entry name" value="RTK"/>
</dbReference>
<dbReference type="PIRSF" id="PIRSF000654">
    <property type="entry name" value="Integrin-linked_kinase"/>
    <property type="match status" value="1"/>
</dbReference>
<reference evidence="8" key="1">
    <citation type="submission" date="2025-08" db="UniProtKB">
        <authorList>
            <consortium name="RefSeq"/>
        </authorList>
    </citation>
    <scope>IDENTIFICATION</scope>
    <source>
        <tissue evidence="8">Whole organism</tissue>
    </source>
</reference>
<sequence>MDPKEFIAEGEIMKKLSHDNIVRLHAIFAEREPILIVMEHMHHGSLLKYMEVDIFVLEKQQKLETTDLMRLSAQIASGMAYLESMQYVHRDLAARNVLVGEDNVAKVADFGMARFVESKGVYESSKRGLFPVRWTAPEVIICNNHTIKSDVWSYGILLTEVVTRGGQVPYPDIRSNDEVIRRVTRGHRMSSPPNCPPKVYDIMNQCWHKNPEKRPSFQNLTETVSKLAESAVVENRTAIPPRQPSSRITSLIQMMFGKNPVEYE</sequence>
<dbReference type="PROSITE" id="PS50011">
    <property type="entry name" value="PROTEIN_KINASE_DOM"/>
    <property type="match status" value="1"/>
</dbReference>
<evidence type="ECO:0000313" key="8">
    <source>
        <dbReference type="RefSeq" id="XP_052127951.1"/>
    </source>
</evidence>
<keyword evidence="5" id="KW-0829">Tyrosine-protein kinase</keyword>
<dbReference type="GO" id="GO:0005524">
    <property type="term" value="F:ATP binding"/>
    <property type="evidence" value="ECO:0007669"/>
    <property type="project" value="UniProtKB-KW"/>
</dbReference>
<keyword evidence="4" id="KW-0067">ATP-binding</keyword>
<dbReference type="Proteomes" id="UP000504606">
    <property type="component" value="Unplaced"/>
</dbReference>
<accession>A0A9C6X2J0</accession>
<keyword evidence="2" id="KW-0547">Nucleotide-binding</keyword>
<gene>
    <name evidence="8" type="primary">LOC113215108</name>
</gene>
<evidence type="ECO:0000256" key="5">
    <source>
        <dbReference type="ARBA" id="ARBA00023137"/>
    </source>
</evidence>
<evidence type="ECO:0000256" key="1">
    <source>
        <dbReference type="ARBA" id="ARBA00022679"/>
    </source>
</evidence>
<dbReference type="SMART" id="SM00219">
    <property type="entry name" value="TyrKc"/>
    <property type="match status" value="1"/>
</dbReference>
<dbReference type="GO" id="GO:0007169">
    <property type="term" value="P:cell surface receptor protein tyrosine kinase signaling pathway"/>
    <property type="evidence" value="ECO:0007669"/>
    <property type="project" value="TreeGrafter"/>
</dbReference>
<keyword evidence="7" id="KW-1185">Reference proteome</keyword>
<dbReference type="PANTHER" id="PTHR24416">
    <property type="entry name" value="TYROSINE-PROTEIN KINASE RECEPTOR"/>
    <property type="match status" value="1"/>
</dbReference>
<proteinExistence type="predicted"/>
<dbReference type="PANTHER" id="PTHR24416:SF611">
    <property type="entry name" value="TYROSINE-PROTEIN KINASE TRANSMEMBRANE RECEPTOR ROR"/>
    <property type="match status" value="1"/>
</dbReference>
<dbReference type="PRINTS" id="PR00109">
    <property type="entry name" value="TYRKINASE"/>
</dbReference>
<dbReference type="OrthoDB" id="28230at2759"/>
<keyword evidence="1" id="KW-0808">Transferase</keyword>
<dbReference type="KEGG" id="foc:113215108"/>
<organism evidence="7 8">
    <name type="scientific">Frankliniella occidentalis</name>
    <name type="common">Western flower thrips</name>
    <name type="synonym">Euthrips occidentalis</name>
    <dbReference type="NCBI Taxonomy" id="133901"/>
    <lineage>
        <taxon>Eukaryota</taxon>
        <taxon>Metazoa</taxon>
        <taxon>Ecdysozoa</taxon>
        <taxon>Arthropoda</taxon>
        <taxon>Hexapoda</taxon>
        <taxon>Insecta</taxon>
        <taxon>Pterygota</taxon>
        <taxon>Neoptera</taxon>
        <taxon>Paraneoptera</taxon>
        <taxon>Thysanoptera</taxon>
        <taxon>Terebrantia</taxon>
        <taxon>Thripoidea</taxon>
        <taxon>Thripidae</taxon>
        <taxon>Frankliniella</taxon>
    </lineage>
</organism>
<evidence type="ECO:0000256" key="2">
    <source>
        <dbReference type="ARBA" id="ARBA00022741"/>
    </source>
</evidence>
<feature type="domain" description="Protein kinase" evidence="6">
    <location>
        <begin position="1"/>
        <end position="227"/>
    </location>
</feature>
<dbReference type="Gene3D" id="1.10.510.10">
    <property type="entry name" value="Transferase(Phosphotransferase) domain 1"/>
    <property type="match status" value="1"/>
</dbReference>
<dbReference type="GO" id="GO:0004714">
    <property type="term" value="F:transmembrane receptor protein tyrosine kinase activity"/>
    <property type="evidence" value="ECO:0007669"/>
    <property type="project" value="TreeGrafter"/>
</dbReference>
<dbReference type="SUPFAM" id="SSF56112">
    <property type="entry name" value="Protein kinase-like (PK-like)"/>
    <property type="match status" value="1"/>
</dbReference>